<dbReference type="Gene3D" id="1.20.120.1630">
    <property type="match status" value="1"/>
</dbReference>
<keyword evidence="9 12" id="KW-1133">Transmembrane helix</keyword>
<keyword evidence="5 13" id="KW-0489">Methyltransferase</keyword>
<feature type="transmembrane region" description="Helical" evidence="12">
    <location>
        <begin position="88"/>
        <end position="107"/>
    </location>
</feature>
<keyword evidence="8 12" id="KW-0812">Transmembrane</keyword>
<dbReference type="EMBL" id="QYUR01000006">
    <property type="protein sequence ID" value="RJG09661.1"/>
    <property type="molecule type" value="Genomic_DNA"/>
</dbReference>
<feature type="transmembrane region" description="Helical" evidence="12">
    <location>
        <begin position="46"/>
        <end position="67"/>
    </location>
</feature>
<evidence type="ECO:0000256" key="1">
    <source>
        <dbReference type="ARBA" id="ARBA00002096"/>
    </source>
</evidence>
<feature type="transmembrane region" description="Helical" evidence="12">
    <location>
        <begin position="127"/>
        <end position="149"/>
    </location>
</feature>
<gene>
    <name evidence="13" type="ORF">D3879_16425</name>
</gene>
<dbReference type="Proteomes" id="UP000284021">
    <property type="component" value="Unassembled WGS sequence"/>
</dbReference>
<sequence length="254" mass="28436">MKRLAIFLYGVASYAIFFVTFLYAIGFVGNLPQVPNTIDGTPGLGFWSALGVDVLLLGVFVVQHSAMARPAFKRWLTLIIPQAAERSTYVLFSSLALILLFSFWQPLGGLIWQVDNHSGRLVLGAAFGFGWALLIYSTVLLNHFELLGLRQVSLQLLGKPYEPLPLQESGAYALVRHPLYAGWLLCFWATPSMSAAHLLFAVLTTVYVLIAIRLEERDLLAAHPEYRRYRQQVPKLLPRFGRKSPQDEKASELA</sequence>
<keyword evidence="6 13" id="KW-0808">Transferase</keyword>
<feature type="transmembrane region" description="Helical" evidence="12">
    <location>
        <begin position="170"/>
        <end position="190"/>
    </location>
</feature>
<evidence type="ECO:0000313" key="13">
    <source>
        <dbReference type="EMBL" id="RJG09661.1"/>
    </source>
</evidence>
<feature type="transmembrane region" description="Helical" evidence="12">
    <location>
        <begin position="7"/>
        <end position="26"/>
    </location>
</feature>
<protein>
    <recommendedName>
        <fullName evidence="4">methanethiol S-methyltransferase</fullName>
        <ecNumber evidence="4">2.1.1.334</ecNumber>
    </recommendedName>
</protein>
<keyword evidence="14" id="KW-1185">Reference proteome</keyword>
<reference evidence="13 14" key="1">
    <citation type="submission" date="2018-09" db="EMBL/GenBank/DDBJ databases">
        <authorList>
            <person name="Zhu H."/>
        </authorList>
    </citation>
    <scope>NUCLEOTIDE SEQUENCE [LARGE SCALE GENOMIC DNA]</scope>
    <source>
        <strain evidence="13 14">K1S02-6</strain>
    </source>
</reference>
<dbReference type="AlphaFoldDB" id="A0A418XB24"/>
<dbReference type="PANTHER" id="PTHR31040">
    <property type="entry name" value="NURIM"/>
    <property type="match status" value="1"/>
</dbReference>
<organism evidence="13 14">
    <name type="scientific">Pseudomonas cavernicola</name>
    <dbReference type="NCBI Taxonomy" id="2320866"/>
    <lineage>
        <taxon>Bacteria</taxon>
        <taxon>Pseudomonadati</taxon>
        <taxon>Pseudomonadota</taxon>
        <taxon>Gammaproteobacteria</taxon>
        <taxon>Pseudomonadales</taxon>
        <taxon>Pseudomonadaceae</taxon>
        <taxon>Pseudomonas</taxon>
    </lineage>
</organism>
<comment type="catalytic activity">
    <reaction evidence="11">
        <text>methanethiol + S-adenosyl-L-methionine = dimethyl sulfide + S-adenosyl-L-homocysteine + H(+)</text>
        <dbReference type="Rhea" id="RHEA:50428"/>
        <dbReference type="ChEBI" id="CHEBI:15378"/>
        <dbReference type="ChEBI" id="CHEBI:16007"/>
        <dbReference type="ChEBI" id="CHEBI:17437"/>
        <dbReference type="ChEBI" id="CHEBI:57856"/>
        <dbReference type="ChEBI" id="CHEBI:59789"/>
        <dbReference type="EC" id="2.1.1.334"/>
    </reaction>
</comment>
<dbReference type="OrthoDB" id="9789029at2"/>
<name>A0A418XB24_9PSED</name>
<dbReference type="InterPro" id="IPR054700">
    <property type="entry name" value="MddA"/>
</dbReference>
<evidence type="ECO:0000313" key="14">
    <source>
        <dbReference type="Proteomes" id="UP000284021"/>
    </source>
</evidence>
<evidence type="ECO:0000256" key="12">
    <source>
        <dbReference type="SAM" id="Phobius"/>
    </source>
</evidence>
<dbReference type="GO" id="GO:0032259">
    <property type="term" value="P:methylation"/>
    <property type="evidence" value="ECO:0007669"/>
    <property type="project" value="UniProtKB-KW"/>
</dbReference>
<dbReference type="RefSeq" id="WP_119955355.1">
    <property type="nucleotide sequence ID" value="NZ_QYUR01000006.1"/>
</dbReference>
<evidence type="ECO:0000256" key="3">
    <source>
        <dbReference type="ARBA" id="ARBA00010631"/>
    </source>
</evidence>
<proteinExistence type="inferred from homology"/>
<keyword evidence="7" id="KW-0949">S-adenosyl-L-methionine</keyword>
<dbReference type="NCBIfam" id="NF045656">
    <property type="entry name" value="MeththiolMtaseMddA"/>
    <property type="match status" value="1"/>
</dbReference>
<comment type="function">
    <text evidence="1">Catalyzes the methylation of methanethiol (MeSH) to yield dimethylsulphide (DMS).</text>
</comment>
<comment type="subcellular location">
    <subcellularLocation>
        <location evidence="2">Membrane</location>
        <topology evidence="2">Multi-pass membrane protein</topology>
    </subcellularLocation>
</comment>
<dbReference type="GO" id="GO:0016020">
    <property type="term" value="C:membrane"/>
    <property type="evidence" value="ECO:0007669"/>
    <property type="project" value="UniProtKB-SubCell"/>
</dbReference>
<evidence type="ECO:0000256" key="7">
    <source>
        <dbReference type="ARBA" id="ARBA00022691"/>
    </source>
</evidence>
<comment type="similarity">
    <text evidence="3">Belongs to the nurim family.</text>
</comment>
<evidence type="ECO:0000256" key="10">
    <source>
        <dbReference type="ARBA" id="ARBA00023136"/>
    </source>
</evidence>
<evidence type="ECO:0000256" key="4">
    <source>
        <dbReference type="ARBA" id="ARBA00012149"/>
    </source>
</evidence>
<evidence type="ECO:0000256" key="8">
    <source>
        <dbReference type="ARBA" id="ARBA00022692"/>
    </source>
</evidence>
<evidence type="ECO:0000256" key="5">
    <source>
        <dbReference type="ARBA" id="ARBA00022603"/>
    </source>
</evidence>
<dbReference type="InterPro" id="IPR033580">
    <property type="entry name" value="Nurim-like"/>
</dbReference>
<comment type="caution">
    <text evidence="13">The sequence shown here is derived from an EMBL/GenBank/DDBJ whole genome shotgun (WGS) entry which is preliminary data.</text>
</comment>
<dbReference type="EC" id="2.1.1.334" evidence="4"/>
<evidence type="ECO:0000256" key="6">
    <source>
        <dbReference type="ARBA" id="ARBA00022679"/>
    </source>
</evidence>
<evidence type="ECO:0000256" key="9">
    <source>
        <dbReference type="ARBA" id="ARBA00022989"/>
    </source>
</evidence>
<evidence type="ECO:0000256" key="2">
    <source>
        <dbReference type="ARBA" id="ARBA00004141"/>
    </source>
</evidence>
<keyword evidence="10 12" id="KW-0472">Membrane</keyword>
<evidence type="ECO:0000256" key="11">
    <source>
        <dbReference type="ARBA" id="ARBA00048134"/>
    </source>
</evidence>
<dbReference type="PANTHER" id="PTHR31040:SF1">
    <property type="entry name" value="NURIM"/>
    <property type="match status" value="1"/>
</dbReference>
<dbReference type="GO" id="GO:0008168">
    <property type="term" value="F:methyltransferase activity"/>
    <property type="evidence" value="ECO:0007669"/>
    <property type="project" value="UniProtKB-KW"/>
</dbReference>
<accession>A0A418XB24</accession>